<gene>
    <name evidence="6" type="ORF">ENM60_06770</name>
</gene>
<dbReference type="Gene3D" id="3.40.50.1980">
    <property type="entry name" value="Nitrogenase molybdenum iron protein domain"/>
    <property type="match status" value="1"/>
</dbReference>
<sequence>MRIAYLLIIALISAVSPLPVNSEGPRGLRVITTFPGLAYDVGNLVCGSDVVESLLPPGVDPHEYSLTPGDIEKLESADLIVSTGHTGFEINIEELWRTGVLKGVLVNILEIPGLMVAVNPSTGQPDYHMPIYYPLNYLLFVRNISQTLAALNPAEASCYMEKARSIAEKVADLFTTALRLRGVAVGDLPYTVYVAKWLGLDLIGLLVKEEGLPATPEEVSTFRSLMANGSVSYVLVTLYGSDNPTASHQLEDWARLYGVKIIELYSETYPNSMLDKYNFILEQVSNTSSSNPPSTSSTTISSSTALPWIGIVLIWVAAAIIVVLTVYQVVAKKWR</sequence>
<dbReference type="InterPro" id="IPR050492">
    <property type="entry name" value="Bact_metal-bind_prot9"/>
</dbReference>
<proteinExistence type="predicted"/>
<dbReference type="PANTHER" id="PTHR42953:SF1">
    <property type="entry name" value="METAL-BINDING PROTEIN HI_0362-RELATED"/>
    <property type="match status" value="1"/>
</dbReference>
<name>A0A7J3Y0J3_9CREN</name>
<dbReference type="Pfam" id="PF01297">
    <property type="entry name" value="ZnuA"/>
    <property type="match status" value="1"/>
</dbReference>
<keyword evidence="2" id="KW-0813">Transport</keyword>
<evidence type="ECO:0000256" key="5">
    <source>
        <dbReference type="SAM" id="Phobius"/>
    </source>
</evidence>
<dbReference type="GO" id="GO:0046872">
    <property type="term" value="F:metal ion binding"/>
    <property type="evidence" value="ECO:0007669"/>
    <property type="project" value="UniProtKB-KW"/>
</dbReference>
<keyword evidence="4" id="KW-0732">Signal</keyword>
<organism evidence="6">
    <name type="scientific">Thermogladius calderae</name>
    <dbReference type="NCBI Taxonomy" id="1200300"/>
    <lineage>
        <taxon>Archaea</taxon>
        <taxon>Thermoproteota</taxon>
        <taxon>Thermoprotei</taxon>
        <taxon>Desulfurococcales</taxon>
        <taxon>Desulfurococcaceae</taxon>
        <taxon>Thermogladius</taxon>
    </lineage>
</organism>
<keyword evidence="3" id="KW-0479">Metal-binding</keyword>
<evidence type="ECO:0000256" key="2">
    <source>
        <dbReference type="ARBA" id="ARBA00022448"/>
    </source>
</evidence>
<dbReference type="PANTHER" id="PTHR42953">
    <property type="entry name" value="HIGH-AFFINITY ZINC UPTAKE SYSTEM PROTEIN ZNUA-RELATED"/>
    <property type="match status" value="1"/>
</dbReference>
<comment type="caution">
    <text evidence="6">The sequence shown here is derived from an EMBL/GenBank/DDBJ whole genome shotgun (WGS) entry which is preliminary data.</text>
</comment>
<comment type="subcellular location">
    <subcellularLocation>
        <location evidence="1">Cell envelope</location>
    </subcellularLocation>
</comment>
<dbReference type="EMBL" id="DRYK01000089">
    <property type="protein sequence ID" value="HHP68462.1"/>
    <property type="molecule type" value="Genomic_DNA"/>
</dbReference>
<evidence type="ECO:0000313" key="6">
    <source>
        <dbReference type="EMBL" id="HHP68462.1"/>
    </source>
</evidence>
<keyword evidence="5" id="KW-0472">Membrane</keyword>
<dbReference type="InterPro" id="IPR006127">
    <property type="entry name" value="ZnuA-like"/>
</dbReference>
<feature type="transmembrane region" description="Helical" evidence="5">
    <location>
        <begin position="305"/>
        <end position="330"/>
    </location>
</feature>
<evidence type="ECO:0000256" key="4">
    <source>
        <dbReference type="ARBA" id="ARBA00022729"/>
    </source>
</evidence>
<evidence type="ECO:0000256" key="1">
    <source>
        <dbReference type="ARBA" id="ARBA00004196"/>
    </source>
</evidence>
<dbReference type="SUPFAM" id="SSF53807">
    <property type="entry name" value="Helical backbone' metal receptor"/>
    <property type="match status" value="1"/>
</dbReference>
<accession>A0A7J3Y0J3</accession>
<protein>
    <submittedName>
        <fullName evidence="6">ABC transporter substrate-binding protein</fullName>
    </submittedName>
</protein>
<keyword evidence="5" id="KW-0812">Transmembrane</keyword>
<keyword evidence="5" id="KW-1133">Transmembrane helix</keyword>
<reference evidence="6" key="1">
    <citation type="journal article" date="2020" name="mSystems">
        <title>Genome- and Community-Level Interaction Insights into Carbon Utilization and Element Cycling Functions of Hydrothermarchaeota in Hydrothermal Sediment.</title>
        <authorList>
            <person name="Zhou Z."/>
            <person name="Liu Y."/>
            <person name="Xu W."/>
            <person name="Pan J."/>
            <person name="Luo Z.H."/>
            <person name="Li M."/>
        </authorList>
    </citation>
    <scope>NUCLEOTIDE SEQUENCE [LARGE SCALE GENOMIC DNA]</scope>
    <source>
        <strain evidence="6">SpSt-110</strain>
    </source>
</reference>
<dbReference type="AlphaFoldDB" id="A0A7J3Y0J3"/>
<dbReference type="GO" id="GO:0030001">
    <property type="term" value="P:metal ion transport"/>
    <property type="evidence" value="ECO:0007669"/>
    <property type="project" value="InterPro"/>
</dbReference>
<evidence type="ECO:0000256" key="3">
    <source>
        <dbReference type="ARBA" id="ARBA00022723"/>
    </source>
</evidence>